<keyword evidence="4 7" id="KW-0133">Cell shape</keyword>
<organism evidence="10 11">
    <name type="scientific">Candidatus Pseudobacter hemicellulosilyticus</name>
    <dbReference type="NCBI Taxonomy" id="3121375"/>
    <lineage>
        <taxon>Bacteria</taxon>
        <taxon>Pseudomonadati</taxon>
        <taxon>Bacteroidota</taxon>
        <taxon>Chitinophagia</taxon>
        <taxon>Chitinophagales</taxon>
        <taxon>Chitinophagaceae</taxon>
        <taxon>Pseudobacter</taxon>
    </lineage>
</organism>
<gene>
    <name evidence="10" type="ORF">P0Y53_18530</name>
</gene>
<reference evidence="10" key="1">
    <citation type="submission" date="2023-03" db="EMBL/GenBank/DDBJ databases">
        <title>Andean soil-derived lignocellulolytic bacterial consortium as a source of novel taxa and putative plastic-active enzymes.</title>
        <authorList>
            <person name="Diaz-Garcia L."/>
            <person name="Chuvochina M."/>
            <person name="Feuerriegel G."/>
            <person name="Bunk B."/>
            <person name="Sproer C."/>
            <person name="Streit W.R."/>
            <person name="Rodriguez L.M."/>
            <person name="Overmann J."/>
            <person name="Jimenez D.J."/>
        </authorList>
    </citation>
    <scope>NUCLEOTIDE SEQUENCE</scope>
    <source>
        <strain evidence="10">MAG 7</strain>
    </source>
</reference>
<evidence type="ECO:0000256" key="8">
    <source>
        <dbReference type="SAM" id="SignalP"/>
    </source>
</evidence>
<dbReference type="PROSITE" id="PS52029">
    <property type="entry name" value="LD_TPASE"/>
    <property type="match status" value="1"/>
</dbReference>
<dbReference type="Pfam" id="PF03734">
    <property type="entry name" value="YkuD"/>
    <property type="match status" value="1"/>
</dbReference>
<keyword evidence="5 7" id="KW-0573">Peptidoglycan synthesis</keyword>
<dbReference type="PANTHER" id="PTHR36699">
    <property type="entry name" value="LD-TRANSPEPTIDASE"/>
    <property type="match status" value="1"/>
</dbReference>
<evidence type="ECO:0000256" key="5">
    <source>
        <dbReference type="ARBA" id="ARBA00022984"/>
    </source>
</evidence>
<dbReference type="GO" id="GO:0016740">
    <property type="term" value="F:transferase activity"/>
    <property type="evidence" value="ECO:0007669"/>
    <property type="project" value="UniProtKB-KW"/>
</dbReference>
<keyword evidence="6 7" id="KW-0961">Cell wall biogenesis/degradation</keyword>
<proteinExistence type="inferred from homology"/>
<feature type="domain" description="L,D-TPase catalytic" evidence="9">
    <location>
        <begin position="70"/>
        <end position="203"/>
    </location>
</feature>
<dbReference type="GO" id="GO:0009252">
    <property type="term" value="P:peptidoglycan biosynthetic process"/>
    <property type="evidence" value="ECO:0007669"/>
    <property type="project" value="UniProtKB-KW"/>
</dbReference>
<dbReference type="EMBL" id="CP119311">
    <property type="protein sequence ID" value="WEK34488.1"/>
    <property type="molecule type" value="Genomic_DNA"/>
</dbReference>
<dbReference type="CDD" id="cd16913">
    <property type="entry name" value="YkuD_like"/>
    <property type="match status" value="1"/>
</dbReference>
<dbReference type="GO" id="GO:0008360">
    <property type="term" value="P:regulation of cell shape"/>
    <property type="evidence" value="ECO:0007669"/>
    <property type="project" value="UniProtKB-UniRule"/>
</dbReference>
<keyword evidence="8" id="KW-0732">Signal</keyword>
<dbReference type="GO" id="GO:0004180">
    <property type="term" value="F:carboxypeptidase activity"/>
    <property type="evidence" value="ECO:0007669"/>
    <property type="project" value="UniProtKB-ARBA"/>
</dbReference>
<evidence type="ECO:0000256" key="4">
    <source>
        <dbReference type="ARBA" id="ARBA00022960"/>
    </source>
</evidence>
<feature type="signal peptide" evidence="8">
    <location>
        <begin position="1"/>
        <end position="24"/>
    </location>
</feature>
<dbReference type="Gene3D" id="3.30.1150.10">
    <property type="match status" value="1"/>
</dbReference>
<comment type="pathway">
    <text evidence="1 7">Cell wall biogenesis; peptidoglycan biosynthesis.</text>
</comment>
<feature type="active site" description="Nucleophile" evidence="7">
    <location>
        <position position="172"/>
    </location>
</feature>
<sequence length="395" mass="45000">MRSRILRYLLVVATTILVSTAANAQTAVSNFSFIEYQKSFPRPNDAWKRKEDTLMKQFQEKGLEWPARFMYLRSFKFDSKLEVWVKAARGDKFKLFKTYKVCALAGTLGPKRMKGDYQVPEGFYYINEFNPRSNYHLSLGLNYPNASDRILSDSLAPGGDIYIHGSCVTTGCIPITDQQIEELYILATHARSQGQDFIPVHIFPIDFNSAKSTDYLARYLKDFPEYRAMADKLKQAFLYFDRTQQIPVVMTTRKGSYEVEGDVPPPPVQEVKVVKKRAPRVVKEYAGEIANVVNNLPVYPGGSQAFQEFIDKVGKDMAAYLEEDQRKAYIMVEFVIDSTGKNHAVKVIKGGNDELNFHLAEAFEKMPAWAPAIRQDQKVAVKLKQSIYVEKEGSK</sequence>
<dbReference type="Proteomes" id="UP001220610">
    <property type="component" value="Chromosome"/>
</dbReference>
<evidence type="ECO:0000256" key="3">
    <source>
        <dbReference type="ARBA" id="ARBA00022679"/>
    </source>
</evidence>
<dbReference type="AlphaFoldDB" id="A0AAJ6BEW2"/>
<feature type="active site" description="Proton donor/acceptor" evidence="7">
    <location>
        <position position="164"/>
    </location>
</feature>
<feature type="chain" id="PRO_5042471267" evidence="8">
    <location>
        <begin position="25"/>
        <end position="395"/>
    </location>
</feature>
<protein>
    <submittedName>
        <fullName evidence="10">L,D-transpeptidase family protein</fullName>
    </submittedName>
</protein>
<evidence type="ECO:0000256" key="7">
    <source>
        <dbReference type="PROSITE-ProRule" id="PRU01373"/>
    </source>
</evidence>
<evidence type="ECO:0000256" key="1">
    <source>
        <dbReference type="ARBA" id="ARBA00004752"/>
    </source>
</evidence>
<dbReference type="PANTHER" id="PTHR36699:SF1">
    <property type="entry name" value="L,D-TRANSPEPTIDASE YAFK-RELATED"/>
    <property type="match status" value="1"/>
</dbReference>
<comment type="similarity">
    <text evidence="2">Belongs to the YkuD family.</text>
</comment>
<evidence type="ECO:0000256" key="2">
    <source>
        <dbReference type="ARBA" id="ARBA00005992"/>
    </source>
</evidence>
<evidence type="ECO:0000313" key="10">
    <source>
        <dbReference type="EMBL" id="WEK34488.1"/>
    </source>
</evidence>
<evidence type="ECO:0000313" key="11">
    <source>
        <dbReference type="Proteomes" id="UP001220610"/>
    </source>
</evidence>
<evidence type="ECO:0000256" key="6">
    <source>
        <dbReference type="ARBA" id="ARBA00023316"/>
    </source>
</evidence>
<name>A0AAJ6BEW2_9BACT</name>
<dbReference type="GO" id="GO:0071555">
    <property type="term" value="P:cell wall organization"/>
    <property type="evidence" value="ECO:0007669"/>
    <property type="project" value="UniProtKB-UniRule"/>
</dbReference>
<evidence type="ECO:0000259" key="9">
    <source>
        <dbReference type="PROSITE" id="PS52029"/>
    </source>
</evidence>
<dbReference type="InterPro" id="IPR038063">
    <property type="entry name" value="Transpep_catalytic_dom"/>
</dbReference>
<dbReference type="InterPro" id="IPR005490">
    <property type="entry name" value="LD_TPept_cat_dom"/>
</dbReference>
<keyword evidence="3" id="KW-0808">Transferase</keyword>
<accession>A0AAJ6BEW2</accession>
<dbReference type="SUPFAM" id="SSF141523">
    <property type="entry name" value="L,D-transpeptidase catalytic domain-like"/>
    <property type="match status" value="1"/>
</dbReference>